<dbReference type="GO" id="GO:0005576">
    <property type="term" value="C:extracellular region"/>
    <property type="evidence" value="ECO:0007669"/>
    <property type="project" value="UniProtKB-SubCell"/>
</dbReference>
<dbReference type="Pfam" id="PF00450">
    <property type="entry name" value="Peptidase_S10"/>
    <property type="match status" value="1"/>
</dbReference>
<evidence type="ECO:0000256" key="9">
    <source>
        <dbReference type="ARBA" id="ARBA00023180"/>
    </source>
</evidence>
<evidence type="ECO:0000256" key="3">
    <source>
        <dbReference type="ARBA" id="ARBA00022525"/>
    </source>
</evidence>
<dbReference type="InterPro" id="IPR033124">
    <property type="entry name" value="Ser_caboxypep_his_AS"/>
</dbReference>
<dbReference type="KEGG" id="egr:104454205"/>
<dbReference type="OMA" id="WRYRGND"/>
<evidence type="ECO:0000256" key="6">
    <source>
        <dbReference type="ARBA" id="ARBA00022729"/>
    </source>
</evidence>
<dbReference type="FunFam" id="3.40.50.11320:FF:000002">
    <property type="entry name" value="Carboxypeptidase"/>
    <property type="match status" value="1"/>
</dbReference>
<gene>
    <name evidence="11" type="ORF">EUGRSUZ_G02817</name>
</gene>
<dbReference type="GO" id="GO:0004185">
    <property type="term" value="F:serine-type carboxypeptidase activity"/>
    <property type="evidence" value="ECO:0000318"/>
    <property type="project" value="GO_Central"/>
</dbReference>
<keyword evidence="4 10" id="KW-0121">Carboxypeptidase</keyword>
<dbReference type="FunFam" id="3.40.50.1820:FF:000013">
    <property type="entry name" value="Carboxypeptidase"/>
    <property type="match status" value="1"/>
</dbReference>
<dbReference type="PANTHER" id="PTHR11802">
    <property type="entry name" value="SERINE PROTEASE FAMILY S10 SERINE CARBOXYPEPTIDASE"/>
    <property type="match status" value="1"/>
</dbReference>
<dbReference type="Gramene" id="KCW65387">
    <property type="protein sequence ID" value="KCW65387"/>
    <property type="gene ID" value="EUGRSUZ_G02817"/>
</dbReference>
<dbReference type="Gene3D" id="6.10.250.940">
    <property type="match status" value="1"/>
</dbReference>
<sequence length="467" mass="52269">MMSKENSASLPRLLLVLALLLLSFTSATSINVQQKKDKIVKLPGQPANVTFSQYAGYVTVDPSAGRALFYWLIEVPRHLRPASKPLVLWLNGGPGCSSVAYGASEEVGPFRVRPNGKTLYLNPYAWNREANLLFLDSPAGVGFSYSNTSSDVYTPGDKRTAQDAFTFLMNWLERFPQYKHRPFYIAGESYAGHYIPELSLVIAQHNNGTSNPVLNFKGFMVGNPLLDDFYDNVGTFEFWWNHGLISDSTYAALNESCPHDSFLFPHNKCNAAQTRAFTEFGSIDPYSIYKSPCPATGTLKNSLDQSLPWKFRGNEECIVRYTKKYMNRRSVQRALHANVTRIPHPWTPCSGVVRANWTDSPKSMLPILKQLIAAGLRIWVYSGDTDAVLPLSATRHSIKALGLKTTASWYAWYDDLQQVGGWSQKYEGLTYSTVRGAGHEVPLGQPRVALFLLRHFLKNQSLPGLSF</sequence>
<evidence type="ECO:0000256" key="10">
    <source>
        <dbReference type="RuleBase" id="RU361156"/>
    </source>
</evidence>
<evidence type="ECO:0000256" key="7">
    <source>
        <dbReference type="ARBA" id="ARBA00022801"/>
    </source>
</evidence>
<dbReference type="PROSITE" id="PS00560">
    <property type="entry name" value="CARBOXYPEPT_SER_HIS"/>
    <property type="match status" value="1"/>
</dbReference>
<dbReference type="OrthoDB" id="443318at2759"/>
<dbReference type="InterPro" id="IPR018202">
    <property type="entry name" value="Ser_caboxypep_ser_AS"/>
</dbReference>
<feature type="chain" id="PRO_5005102374" description="Carboxypeptidase" evidence="10">
    <location>
        <begin position="30"/>
        <end position="467"/>
    </location>
</feature>
<reference evidence="11" key="1">
    <citation type="submission" date="2013-07" db="EMBL/GenBank/DDBJ databases">
        <title>The genome of Eucalyptus grandis.</title>
        <authorList>
            <person name="Schmutz J."/>
            <person name="Hayes R."/>
            <person name="Myburg A."/>
            <person name="Tuskan G."/>
            <person name="Grattapaglia D."/>
            <person name="Rokhsar D.S."/>
        </authorList>
    </citation>
    <scope>NUCLEOTIDE SEQUENCE</scope>
    <source>
        <tissue evidence="11">Leaf extractions</tissue>
    </source>
</reference>
<name>A0A059BGP6_EUCGR</name>
<dbReference type="Gene3D" id="3.40.50.11320">
    <property type="match status" value="1"/>
</dbReference>
<dbReference type="GO" id="GO:0006508">
    <property type="term" value="P:proteolysis"/>
    <property type="evidence" value="ECO:0007669"/>
    <property type="project" value="UniProtKB-KW"/>
</dbReference>
<comment type="subcellular location">
    <subcellularLocation>
        <location evidence="1">Secreted</location>
    </subcellularLocation>
</comment>
<proteinExistence type="inferred from homology"/>
<keyword evidence="8" id="KW-1015">Disulfide bond</keyword>
<dbReference type="PRINTS" id="PR00724">
    <property type="entry name" value="CRBOXYPTASEC"/>
</dbReference>
<dbReference type="SUPFAM" id="SSF53474">
    <property type="entry name" value="alpha/beta-Hydrolases"/>
    <property type="match status" value="1"/>
</dbReference>
<organism evidence="11">
    <name type="scientific">Eucalyptus grandis</name>
    <name type="common">Flooded gum</name>
    <dbReference type="NCBI Taxonomy" id="71139"/>
    <lineage>
        <taxon>Eukaryota</taxon>
        <taxon>Viridiplantae</taxon>
        <taxon>Streptophyta</taxon>
        <taxon>Embryophyta</taxon>
        <taxon>Tracheophyta</taxon>
        <taxon>Spermatophyta</taxon>
        <taxon>Magnoliopsida</taxon>
        <taxon>eudicotyledons</taxon>
        <taxon>Gunneridae</taxon>
        <taxon>Pentapetalae</taxon>
        <taxon>rosids</taxon>
        <taxon>malvids</taxon>
        <taxon>Myrtales</taxon>
        <taxon>Myrtaceae</taxon>
        <taxon>Myrtoideae</taxon>
        <taxon>Eucalypteae</taxon>
        <taxon>Eucalyptus</taxon>
    </lineage>
</organism>
<evidence type="ECO:0000256" key="1">
    <source>
        <dbReference type="ARBA" id="ARBA00004613"/>
    </source>
</evidence>
<keyword evidence="3" id="KW-0964">Secreted</keyword>
<dbReference type="PROSITE" id="PS00131">
    <property type="entry name" value="CARBOXYPEPT_SER_SER"/>
    <property type="match status" value="1"/>
</dbReference>
<keyword evidence="7 10" id="KW-0378">Hydrolase</keyword>
<dbReference type="EC" id="3.4.16.-" evidence="10"/>
<dbReference type="AlphaFoldDB" id="A0A059BGP6"/>
<protein>
    <recommendedName>
        <fullName evidence="10">Carboxypeptidase</fullName>
        <ecNumber evidence="10">3.4.16.-</ecNumber>
    </recommendedName>
</protein>
<dbReference type="MEROPS" id="S10.A28"/>
<evidence type="ECO:0000313" key="11">
    <source>
        <dbReference type="EMBL" id="KCW65387.1"/>
    </source>
</evidence>
<dbReference type="InterPro" id="IPR001563">
    <property type="entry name" value="Peptidase_S10"/>
</dbReference>
<dbReference type="InterPro" id="IPR029058">
    <property type="entry name" value="AB_hydrolase_fold"/>
</dbReference>
<evidence type="ECO:0000256" key="4">
    <source>
        <dbReference type="ARBA" id="ARBA00022645"/>
    </source>
</evidence>
<evidence type="ECO:0000256" key="8">
    <source>
        <dbReference type="ARBA" id="ARBA00023157"/>
    </source>
</evidence>
<keyword evidence="9" id="KW-0325">Glycoprotein</keyword>
<keyword evidence="5 10" id="KW-0645">Protease</keyword>
<feature type="signal peptide" evidence="10">
    <location>
        <begin position="1"/>
        <end position="29"/>
    </location>
</feature>
<evidence type="ECO:0000256" key="5">
    <source>
        <dbReference type="ARBA" id="ARBA00022670"/>
    </source>
</evidence>
<comment type="similarity">
    <text evidence="2 10">Belongs to the peptidase S10 family.</text>
</comment>
<evidence type="ECO:0000256" key="2">
    <source>
        <dbReference type="ARBA" id="ARBA00009431"/>
    </source>
</evidence>
<accession>A0A059BGP6</accession>
<keyword evidence="6 10" id="KW-0732">Signal</keyword>
<dbReference type="Gene3D" id="3.40.50.1820">
    <property type="entry name" value="alpha/beta hydrolase"/>
    <property type="match status" value="1"/>
</dbReference>
<dbReference type="eggNOG" id="KOG1282">
    <property type="taxonomic scope" value="Eukaryota"/>
</dbReference>
<dbReference type="InParanoid" id="A0A059BGP6"/>
<dbReference type="PANTHER" id="PTHR11802:SF306">
    <property type="entry name" value="SERINE CARBOXYPEPTIDASE-LIKE 28"/>
    <property type="match status" value="1"/>
</dbReference>
<dbReference type="EMBL" id="KK198759">
    <property type="protein sequence ID" value="KCW65387.1"/>
    <property type="molecule type" value="Genomic_DNA"/>
</dbReference>